<name>A0AAP4D6H9_9PROT</name>
<reference evidence="1 2" key="1">
    <citation type="submission" date="2023-03" db="EMBL/GenBank/DDBJ databases">
        <title>YIM 152171 draft genome.</title>
        <authorList>
            <person name="Yang Z."/>
        </authorList>
    </citation>
    <scope>NUCLEOTIDE SEQUENCE [LARGE SCALE GENOMIC DNA]</scope>
    <source>
        <strain evidence="1 2">YIM 152171</strain>
    </source>
</reference>
<dbReference type="GO" id="GO:0016706">
    <property type="term" value="F:2-oxoglutarate-dependent dioxygenase activity"/>
    <property type="evidence" value="ECO:0007669"/>
    <property type="project" value="UniProtKB-ARBA"/>
</dbReference>
<accession>A0AAP4D6H9</accession>
<dbReference type="SUPFAM" id="SSF51197">
    <property type="entry name" value="Clavaminate synthase-like"/>
    <property type="match status" value="1"/>
</dbReference>
<organism evidence="1 2">
    <name type="scientific">Marinimicrococcus flavescens</name>
    <dbReference type="NCBI Taxonomy" id="3031815"/>
    <lineage>
        <taxon>Bacteria</taxon>
        <taxon>Pseudomonadati</taxon>
        <taxon>Pseudomonadota</taxon>
        <taxon>Alphaproteobacteria</taxon>
        <taxon>Geminicoccales</taxon>
        <taxon>Geminicoccaceae</taxon>
        <taxon>Marinimicrococcus</taxon>
    </lineage>
</organism>
<dbReference type="Proteomes" id="UP001301140">
    <property type="component" value="Unassembled WGS sequence"/>
</dbReference>
<evidence type="ECO:0000313" key="1">
    <source>
        <dbReference type="EMBL" id="MDF1587335.1"/>
    </source>
</evidence>
<comment type="caution">
    <text evidence="1">The sequence shown here is derived from an EMBL/GenBank/DDBJ whole genome shotgun (WGS) entry which is preliminary data.</text>
</comment>
<dbReference type="GO" id="GO:0005506">
    <property type="term" value="F:iron ion binding"/>
    <property type="evidence" value="ECO:0007669"/>
    <property type="project" value="UniProtKB-ARBA"/>
</dbReference>
<dbReference type="Pfam" id="PF05721">
    <property type="entry name" value="PhyH"/>
    <property type="match status" value="1"/>
</dbReference>
<dbReference type="PANTHER" id="PTHR20883">
    <property type="entry name" value="PHYTANOYL-COA DIOXYGENASE DOMAIN CONTAINING 1"/>
    <property type="match status" value="1"/>
</dbReference>
<protein>
    <submittedName>
        <fullName evidence="1">Phytanoyl-CoA dioxygenase family protein</fullName>
    </submittedName>
</protein>
<evidence type="ECO:0000313" key="2">
    <source>
        <dbReference type="Proteomes" id="UP001301140"/>
    </source>
</evidence>
<dbReference type="RefSeq" id="WP_327789753.1">
    <property type="nucleotide sequence ID" value="NZ_JARGEQ010000126.1"/>
</dbReference>
<proteinExistence type="predicted"/>
<dbReference type="Gene3D" id="2.60.120.620">
    <property type="entry name" value="q2cbj1_9rhob like domain"/>
    <property type="match status" value="1"/>
</dbReference>
<keyword evidence="1" id="KW-0560">Oxidoreductase</keyword>
<gene>
    <name evidence="1" type="ORF">PZ740_13190</name>
</gene>
<keyword evidence="1" id="KW-0223">Dioxygenase</keyword>
<dbReference type="InterPro" id="IPR008775">
    <property type="entry name" value="Phytyl_CoA_dOase-like"/>
</dbReference>
<dbReference type="EMBL" id="JARGEQ010000126">
    <property type="protein sequence ID" value="MDF1587335.1"/>
    <property type="molecule type" value="Genomic_DNA"/>
</dbReference>
<sequence length="301" mass="33513">MISDRDVEKYREDGFLVVDRVLSAEEVAELRRVTDEFVERAREVREHDAVYDLEPTHSAQDPRVRRIKTPHAQHPVYDRIMRHPRILEILKKLVSPAVRFDTSKLNLKSAGYGAAVEWHQDWAFYPHTNDDLAAVGVMMDDCEIENGPLLCIPGSHKGPVYDHHADGVFCGAIDPATPEIDFQSAVPCTGPAGSISIHHARTIHGSALNTSSKARRLLLFQYRAADAWPLVGSGQPSWDEWQALLLTGQDEPVTPRLADVPVRLPLPPASHQGSIYENQRGLKRSFFGAPKEPAELKAAAT</sequence>
<keyword evidence="2" id="KW-1185">Reference proteome</keyword>
<dbReference type="PANTHER" id="PTHR20883:SF46">
    <property type="entry name" value="PHYTANOYL-COA HYDROXYLASE"/>
    <property type="match status" value="1"/>
</dbReference>
<dbReference type="AlphaFoldDB" id="A0AAP4D6H9"/>